<sequence length="337" mass="36817">MPAPDEKHAAPRHWIVPFAASLSEPCVHALPRLDAPDALPHWAALMGQLEEMGRTPGDEYALSTPHERVLAELMGWADTGDALADGAMPWAVWWAHHDGVALTAGQPWGLLTPGHWLMGRDHMTLLDPDSLAVTEADSRAAYETVRELFESDGWTLLWGAPTRWYASHPSLAGLPTASLDRVIGRNPDVWLTDHPQARVLRRLQSEVQMVLYHHPVNDRREAAGLPTLNSFWLSGCGMPGPNMVLPPGVELVDTLRAPMLADDMASWLAAWQQLDGTVLKHACALAQAGAPVRLTLCGERHAVTLGTRRGTGNVLTRLWQGLRGAAAPRPSAWLTEL</sequence>
<dbReference type="RefSeq" id="WP_109035588.1">
    <property type="nucleotide sequence ID" value="NZ_CP029210.1"/>
</dbReference>
<reference evidence="1 2" key="1">
    <citation type="submission" date="2018-05" db="EMBL/GenBank/DDBJ databases">
        <title>complete genome sequence of Aquabacterium olei NBRC 110486.</title>
        <authorList>
            <person name="Tang B."/>
            <person name="Chang J."/>
            <person name="Zhang L."/>
            <person name="Yang H."/>
        </authorList>
    </citation>
    <scope>NUCLEOTIDE SEQUENCE [LARGE SCALE GENOMIC DNA]</scope>
    <source>
        <strain evidence="1 2">NBRC 110486</strain>
    </source>
</reference>
<organism evidence="1 2">
    <name type="scientific">Aquabacterium olei</name>
    <dbReference type="NCBI Taxonomy" id="1296669"/>
    <lineage>
        <taxon>Bacteria</taxon>
        <taxon>Pseudomonadati</taxon>
        <taxon>Pseudomonadota</taxon>
        <taxon>Betaproteobacteria</taxon>
        <taxon>Burkholderiales</taxon>
        <taxon>Aquabacterium</taxon>
    </lineage>
</organism>
<dbReference type="EMBL" id="CP029210">
    <property type="protein sequence ID" value="AWI52987.1"/>
    <property type="molecule type" value="Genomic_DNA"/>
</dbReference>
<proteinExistence type="predicted"/>
<name>A0A2U8FPV9_9BURK</name>
<evidence type="ECO:0000313" key="2">
    <source>
        <dbReference type="Proteomes" id="UP000244892"/>
    </source>
</evidence>
<dbReference type="OrthoDB" id="5295974at2"/>
<evidence type="ECO:0000313" key="1">
    <source>
        <dbReference type="EMBL" id="AWI52987.1"/>
    </source>
</evidence>
<keyword evidence="2" id="KW-1185">Reference proteome</keyword>
<dbReference type="AlphaFoldDB" id="A0A2U8FPV9"/>
<accession>A0A2U8FPV9</accession>
<evidence type="ECO:0008006" key="3">
    <source>
        <dbReference type="Google" id="ProtNLM"/>
    </source>
</evidence>
<gene>
    <name evidence="1" type="ORF">DEH84_05750</name>
</gene>
<protein>
    <recommendedName>
        <fullName evidence="3">Phosphoglycerate mutase</fullName>
    </recommendedName>
</protein>
<dbReference type="Proteomes" id="UP000244892">
    <property type="component" value="Chromosome"/>
</dbReference>
<dbReference type="KEGG" id="aon:DEH84_05750"/>